<dbReference type="GO" id="GO:0003677">
    <property type="term" value="F:DNA binding"/>
    <property type="evidence" value="ECO:0007669"/>
    <property type="project" value="InterPro"/>
</dbReference>
<dbReference type="EMBL" id="QPGA01000011">
    <property type="protein sequence ID" value="RDE51072.1"/>
    <property type="molecule type" value="Genomic_DNA"/>
</dbReference>
<dbReference type="GO" id="GO:0004803">
    <property type="term" value="F:transposase activity"/>
    <property type="evidence" value="ECO:0007669"/>
    <property type="project" value="InterPro"/>
</dbReference>
<dbReference type="InterPro" id="IPR047647">
    <property type="entry name" value="ISAs1_transpos"/>
</dbReference>
<evidence type="ECO:0000313" key="3">
    <source>
        <dbReference type="Proteomes" id="UP000253831"/>
    </source>
</evidence>
<accession>A0A369XQN8</accession>
<gene>
    <name evidence="2" type="ORF">DVS81_07970</name>
</gene>
<feature type="domain" description="Transposase IS4-like" evidence="1">
    <location>
        <begin position="1"/>
        <end position="60"/>
    </location>
</feature>
<evidence type="ECO:0000259" key="1">
    <source>
        <dbReference type="Pfam" id="PF01609"/>
    </source>
</evidence>
<comment type="caution">
    <text evidence="2">The sequence shown here is derived from an EMBL/GenBank/DDBJ whole genome shotgun (WGS) entry which is preliminary data.</text>
</comment>
<dbReference type="GO" id="GO:0006313">
    <property type="term" value="P:DNA transposition"/>
    <property type="evidence" value="ECO:0007669"/>
    <property type="project" value="InterPro"/>
</dbReference>
<dbReference type="Proteomes" id="UP000253831">
    <property type="component" value="Unassembled WGS sequence"/>
</dbReference>
<dbReference type="InterPro" id="IPR002559">
    <property type="entry name" value="Transposase_11"/>
</dbReference>
<organism evidence="2 3">
    <name type="scientific">Candidatus Accumulibacter meliphilus</name>
    <dbReference type="NCBI Taxonomy" id="2211374"/>
    <lineage>
        <taxon>Bacteria</taxon>
        <taxon>Pseudomonadati</taxon>
        <taxon>Pseudomonadota</taxon>
        <taxon>Betaproteobacteria</taxon>
        <taxon>Candidatus Accumulibacter</taxon>
    </lineage>
</organism>
<protein>
    <submittedName>
        <fullName evidence="2">ISAs1 family transposase</fullName>
    </submittedName>
</protein>
<dbReference type="AlphaFoldDB" id="A0A369XQN8"/>
<sequence>YISSRELTAEQLAVAVRGHWAIENRLHWVLDVSFGEDASTVRKDNAPQNLSLLKKIVLNLIRLDTTDQKKTSLRLKRKAAAWDDDLRAKIMGLVRLCHSSA</sequence>
<proteinExistence type="predicted"/>
<reference evidence="2 3" key="1">
    <citation type="submission" date="2018-05" db="EMBL/GenBank/DDBJ databases">
        <title>Integrated omic analyses show evidence that a Ca. Accumulibacter phosphatis strain performs denitrification under micro-aerobic conditions.</title>
        <authorList>
            <person name="Camejo P.Y."/>
            <person name="Katherine M.D."/>
            <person name="Daniel N.R."/>
        </authorList>
    </citation>
    <scope>NUCLEOTIDE SEQUENCE [LARGE SCALE GENOMIC DNA]</scope>
    <source>
        <strain evidence="2">UW-LDO-IC</strain>
    </source>
</reference>
<dbReference type="Pfam" id="PF01609">
    <property type="entry name" value="DDE_Tnp_1"/>
    <property type="match status" value="1"/>
</dbReference>
<dbReference type="NCBIfam" id="NF033564">
    <property type="entry name" value="transpos_ISAs1"/>
    <property type="match status" value="1"/>
</dbReference>
<dbReference type="PANTHER" id="PTHR30298">
    <property type="entry name" value="H REPEAT-ASSOCIATED PREDICTED TRANSPOSASE"/>
    <property type="match status" value="1"/>
</dbReference>
<dbReference type="InterPro" id="IPR051698">
    <property type="entry name" value="Transposase_11-like"/>
</dbReference>
<feature type="non-terminal residue" evidence="2">
    <location>
        <position position="1"/>
    </location>
</feature>
<evidence type="ECO:0000313" key="2">
    <source>
        <dbReference type="EMBL" id="RDE51072.1"/>
    </source>
</evidence>
<dbReference type="PANTHER" id="PTHR30298:SF0">
    <property type="entry name" value="PROTEIN YBFL-RELATED"/>
    <property type="match status" value="1"/>
</dbReference>
<name>A0A369XQN8_9PROT</name>